<name>A0A1C3NWT2_9ACTN</name>
<feature type="domain" description="Integrase catalytic" evidence="1">
    <location>
        <begin position="1"/>
        <end position="61"/>
    </location>
</feature>
<keyword evidence="3" id="KW-1185">Reference proteome</keyword>
<dbReference type="PANTHER" id="PTHR46889">
    <property type="entry name" value="TRANSPOSASE INSF FOR INSERTION SEQUENCE IS3B-RELATED"/>
    <property type="match status" value="1"/>
</dbReference>
<dbReference type="Gene3D" id="3.30.420.10">
    <property type="entry name" value="Ribonuclease H-like superfamily/Ribonuclease H"/>
    <property type="match status" value="1"/>
</dbReference>
<dbReference type="InterPro" id="IPR001584">
    <property type="entry name" value="Integrase_cat-core"/>
</dbReference>
<reference evidence="3" key="1">
    <citation type="submission" date="2016-02" db="EMBL/GenBank/DDBJ databases">
        <authorList>
            <person name="Wibberg D."/>
        </authorList>
    </citation>
    <scope>NUCLEOTIDE SEQUENCE [LARGE SCALE GENOMIC DNA]</scope>
</reference>
<dbReference type="Pfam" id="PF13683">
    <property type="entry name" value="rve_3"/>
    <property type="match status" value="1"/>
</dbReference>
<evidence type="ECO:0000313" key="3">
    <source>
        <dbReference type="Proteomes" id="UP000199013"/>
    </source>
</evidence>
<evidence type="ECO:0000259" key="1">
    <source>
        <dbReference type="Pfam" id="PF13683"/>
    </source>
</evidence>
<dbReference type="Proteomes" id="UP000199013">
    <property type="component" value="Unassembled WGS sequence"/>
</dbReference>
<dbReference type="EMBL" id="FLUV01000869">
    <property type="protein sequence ID" value="SBW21631.1"/>
    <property type="molecule type" value="Genomic_DNA"/>
</dbReference>
<accession>A0A1C3NWT2</accession>
<dbReference type="InterPro" id="IPR036397">
    <property type="entry name" value="RNaseH_sf"/>
</dbReference>
<dbReference type="SUPFAM" id="SSF53098">
    <property type="entry name" value="Ribonuclease H-like"/>
    <property type="match status" value="1"/>
</dbReference>
<evidence type="ECO:0000313" key="2">
    <source>
        <dbReference type="EMBL" id="SBW21631.1"/>
    </source>
</evidence>
<gene>
    <name evidence="2" type="ORF">FDG2_2071</name>
</gene>
<dbReference type="InterPro" id="IPR050900">
    <property type="entry name" value="Transposase_IS3/IS150/IS904"/>
</dbReference>
<proteinExistence type="predicted"/>
<protein>
    <recommendedName>
        <fullName evidence="1">Integrase catalytic domain-containing protein</fullName>
    </recommendedName>
</protein>
<dbReference type="PANTHER" id="PTHR46889:SF4">
    <property type="entry name" value="TRANSPOSASE INSO FOR INSERTION SEQUENCE ELEMENT IS911B-RELATED"/>
    <property type="match status" value="1"/>
</dbReference>
<dbReference type="AlphaFoldDB" id="A0A1C3NWT2"/>
<organism evidence="2 3">
    <name type="scientific">Candidatus Protofrankia californiensis</name>
    <dbReference type="NCBI Taxonomy" id="1839754"/>
    <lineage>
        <taxon>Bacteria</taxon>
        <taxon>Bacillati</taxon>
        <taxon>Actinomycetota</taxon>
        <taxon>Actinomycetes</taxon>
        <taxon>Frankiales</taxon>
        <taxon>Frankiaceae</taxon>
        <taxon>Protofrankia</taxon>
    </lineage>
</organism>
<sequence length="80" mass="9125">MGATGVCWDNAVAESFFGTLKNELIHRESHPTRRAARTAITEYIEVFYNRQRLHSTLGYRTLEDVENLYLTAQMSMAEAA</sequence>
<dbReference type="GO" id="GO:0015074">
    <property type="term" value="P:DNA integration"/>
    <property type="evidence" value="ECO:0007669"/>
    <property type="project" value="InterPro"/>
</dbReference>
<dbReference type="InterPro" id="IPR012337">
    <property type="entry name" value="RNaseH-like_sf"/>
</dbReference>
<dbReference type="GO" id="GO:0003676">
    <property type="term" value="F:nucleic acid binding"/>
    <property type="evidence" value="ECO:0007669"/>
    <property type="project" value="InterPro"/>
</dbReference>